<feature type="transmembrane region" description="Helical" evidence="1">
    <location>
        <begin position="30"/>
        <end position="50"/>
    </location>
</feature>
<evidence type="ECO:0000256" key="1">
    <source>
        <dbReference type="SAM" id="Phobius"/>
    </source>
</evidence>
<dbReference type="Pfam" id="PF00487">
    <property type="entry name" value="FA_desaturase"/>
    <property type="match status" value="1"/>
</dbReference>
<feature type="transmembrane region" description="Helical" evidence="1">
    <location>
        <begin position="215"/>
        <end position="237"/>
    </location>
</feature>
<feature type="transmembrane region" description="Helical" evidence="1">
    <location>
        <begin position="147"/>
        <end position="164"/>
    </location>
</feature>
<feature type="transmembrane region" description="Helical" evidence="1">
    <location>
        <begin position="176"/>
        <end position="203"/>
    </location>
</feature>
<dbReference type="STRING" id="187330.AMS58_16860"/>
<evidence type="ECO:0000313" key="3">
    <source>
        <dbReference type="EMBL" id="KPH60766.1"/>
    </source>
</evidence>
<dbReference type="Proteomes" id="UP000037848">
    <property type="component" value="Unassembled WGS sequence"/>
</dbReference>
<evidence type="ECO:0000313" key="4">
    <source>
        <dbReference type="Proteomes" id="UP000037848"/>
    </source>
</evidence>
<gene>
    <name evidence="3" type="ORF">ADS77_15770</name>
</gene>
<dbReference type="InterPro" id="IPR005804">
    <property type="entry name" value="FA_desaturase_dom"/>
</dbReference>
<reference evidence="3 4" key="1">
    <citation type="submission" date="2015-08" db="EMBL/GenBank/DDBJ databases">
        <title>Draft Genome Sequence of Pseudoalteromonas porphyrae UCD-SED14.</title>
        <authorList>
            <person name="Coil D.A."/>
            <person name="Jospin G."/>
            <person name="Lee R.D."/>
            <person name="Eisen J.A."/>
        </authorList>
    </citation>
    <scope>NUCLEOTIDE SEQUENCE [LARGE SCALE GENOMIC DNA]</scope>
    <source>
        <strain evidence="3 4">UCD-SED14</strain>
    </source>
</reference>
<dbReference type="GO" id="GO:0006629">
    <property type="term" value="P:lipid metabolic process"/>
    <property type="evidence" value="ECO:0007669"/>
    <property type="project" value="InterPro"/>
</dbReference>
<comment type="caution">
    <text evidence="3">The sequence shown here is derived from an EMBL/GenBank/DDBJ whole genome shotgun (WGS) entry which is preliminary data.</text>
</comment>
<organism evidence="3 4">
    <name type="scientific">Pseudoalteromonas porphyrae</name>
    <dbReference type="NCBI Taxonomy" id="187330"/>
    <lineage>
        <taxon>Bacteria</taxon>
        <taxon>Pseudomonadati</taxon>
        <taxon>Pseudomonadota</taxon>
        <taxon>Gammaproteobacteria</taxon>
        <taxon>Alteromonadales</taxon>
        <taxon>Pseudoalteromonadaceae</taxon>
        <taxon>Pseudoalteromonas</taxon>
    </lineage>
</organism>
<dbReference type="AlphaFoldDB" id="A0A0N1EKM4"/>
<sequence>MTTLSAKENIQAIVKAIKSEEARLRQKHPLLTHQNTLGLIILLLSLSAFIGVGTLYYFAIIPAWLCIILAAIAASISHELEHDLIHKQYFSNQPFMHNFMMLTVWLMRPNTVNPWYRRKMHLHHHKVSGTEQDLEERLVGNGIKNPFLRVLVIVDGLLGLLINAKRFSKEIKGFSFLNVFNAGFPVTTVYFAILYSVIVFHGVNVFMPLEQSSPVWLLDIMAVFEFLMVVLIVPNIIRSSSLNFVTSSMHYYGGVNNMLEQTHVLTSRVFMPFNLFCFNFGHTHTIHHFVPNQPFYLRQMISKKILEVMKHHGVRFNDFASIKQANLYQANNT</sequence>
<feature type="domain" description="Fatty acid desaturase" evidence="2">
    <location>
        <begin position="61"/>
        <end position="318"/>
    </location>
</feature>
<dbReference type="OrthoDB" id="696651at2"/>
<dbReference type="PATRIC" id="fig|187330.3.peg.1589"/>
<dbReference type="EMBL" id="LHPH01000020">
    <property type="protein sequence ID" value="KPH60766.1"/>
    <property type="molecule type" value="Genomic_DNA"/>
</dbReference>
<keyword evidence="1" id="KW-0472">Membrane</keyword>
<protein>
    <recommendedName>
        <fullName evidence="2">Fatty acid desaturase domain-containing protein</fullName>
    </recommendedName>
</protein>
<evidence type="ECO:0000259" key="2">
    <source>
        <dbReference type="Pfam" id="PF00487"/>
    </source>
</evidence>
<proteinExistence type="predicted"/>
<name>A0A0N1EKM4_9GAMM</name>
<feature type="transmembrane region" description="Helical" evidence="1">
    <location>
        <begin position="56"/>
        <end position="77"/>
    </location>
</feature>
<keyword evidence="1" id="KW-0812">Transmembrane</keyword>
<accession>A0A0N1EKM4</accession>
<keyword evidence="4" id="KW-1185">Reference proteome</keyword>
<keyword evidence="1" id="KW-1133">Transmembrane helix</keyword>
<dbReference type="RefSeq" id="WP_054455288.1">
    <property type="nucleotide sequence ID" value="NZ_LHPH01000020.1"/>
</dbReference>